<keyword evidence="3" id="KW-1185">Reference proteome</keyword>
<proteinExistence type="predicted"/>
<dbReference type="AlphaFoldDB" id="A0A813ZQ57"/>
<dbReference type="OrthoDB" id="6510896at2759"/>
<evidence type="ECO:0000313" key="3">
    <source>
        <dbReference type="Proteomes" id="UP000663879"/>
    </source>
</evidence>
<evidence type="ECO:0000256" key="1">
    <source>
        <dbReference type="SAM" id="MobiDB-lite"/>
    </source>
</evidence>
<feature type="region of interest" description="Disordered" evidence="1">
    <location>
        <begin position="360"/>
        <end position="390"/>
    </location>
</feature>
<feature type="compositionally biased region" description="Polar residues" evidence="1">
    <location>
        <begin position="315"/>
        <end position="327"/>
    </location>
</feature>
<name>A0A813ZQ57_9BILA</name>
<dbReference type="Proteomes" id="UP000663879">
    <property type="component" value="Unassembled WGS sequence"/>
</dbReference>
<accession>A0A813ZQ57</accession>
<gene>
    <name evidence="2" type="ORF">OXX778_LOCUS11528</name>
</gene>
<sequence length="453" mass="50567">MTDQSGGSVKWNFKNSLKLNLKGLDRPLVHRELLGYLTIAFSDEARANILTVGNFSSNRIWIIEFSSRIDATMFYGKQIIIEGRTFSFYDPNNRMIDEGKKSAVLRFHFLPPNITDQTISRFIGNLKLKDLQIREISNETINVVGWTKVTNGIKRVKISYPVDIDDQIQNMVGPTTVFGLKTNITIAGQKQRCFFCLDPNHTIKHCPLKSIECSKFNLKGHPAIKCSMAEKIKSMERNKTDFSDLFVNDEIPPLSLQEDEQSNEILIPVTSAAQVEASNEDGFFETNRAIQNLLQNLATSSFSPQTDEDMGRLASNENQPQASTLSQVASNMQVNSHVQPFSATPIPKILEQPFQTPAVPEIPSLTPVNPLPRRLTTPSPRPGRPKLNTPIAPAALYDLSSANESDIPTQQLQKQKKKRTANALSGAKKKNLKSTSSIDESAFFDTADELKNQ</sequence>
<protein>
    <submittedName>
        <fullName evidence="2">Uncharacterized protein</fullName>
    </submittedName>
</protein>
<reference evidence="2" key="1">
    <citation type="submission" date="2021-02" db="EMBL/GenBank/DDBJ databases">
        <authorList>
            <person name="Nowell W R."/>
        </authorList>
    </citation>
    <scope>NUCLEOTIDE SEQUENCE</scope>
    <source>
        <strain evidence="2">Ploen Becks lab</strain>
    </source>
</reference>
<comment type="caution">
    <text evidence="2">The sequence shown here is derived from an EMBL/GenBank/DDBJ whole genome shotgun (WGS) entry which is preliminary data.</text>
</comment>
<feature type="region of interest" description="Disordered" evidence="1">
    <location>
        <begin position="403"/>
        <end position="453"/>
    </location>
</feature>
<evidence type="ECO:0000313" key="2">
    <source>
        <dbReference type="EMBL" id="CAF0903622.1"/>
    </source>
</evidence>
<feature type="region of interest" description="Disordered" evidence="1">
    <location>
        <begin position="301"/>
        <end position="327"/>
    </location>
</feature>
<organism evidence="2 3">
    <name type="scientific">Brachionus calyciflorus</name>
    <dbReference type="NCBI Taxonomy" id="104777"/>
    <lineage>
        <taxon>Eukaryota</taxon>
        <taxon>Metazoa</taxon>
        <taxon>Spiralia</taxon>
        <taxon>Gnathifera</taxon>
        <taxon>Rotifera</taxon>
        <taxon>Eurotatoria</taxon>
        <taxon>Monogononta</taxon>
        <taxon>Pseudotrocha</taxon>
        <taxon>Ploima</taxon>
        <taxon>Brachionidae</taxon>
        <taxon>Brachionus</taxon>
    </lineage>
</organism>
<dbReference type="EMBL" id="CAJNOC010001963">
    <property type="protein sequence ID" value="CAF0903622.1"/>
    <property type="molecule type" value="Genomic_DNA"/>
</dbReference>